<protein>
    <submittedName>
        <fullName evidence="1">Uncharacterized protein</fullName>
    </submittedName>
</protein>
<dbReference type="Proteomes" id="UP000016511">
    <property type="component" value="Unassembled WGS sequence"/>
</dbReference>
<sequence length="71" mass="7842">MDEVGKATLGKLYSVFPETKSFEIINASNVQSDVSVDLSEIARIYTPIVKSNKRPVSLAYRKPAIFRSHGA</sequence>
<accession>U1WR60</accession>
<dbReference type="STRING" id="649747.HMPREF0083_00783"/>
<dbReference type="HOGENOM" id="CLU_2731170_0_0_9"/>
<evidence type="ECO:0000313" key="2">
    <source>
        <dbReference type="Proteomes" id="UP000016511"/>
    </source>
</evidence>
<gene>
    <name evidence="1" type="ORF">HMPREF0083_00783</name>
</gene>
<keyword evidence="2" id="KW-1185">Reference proteome</keyword>
<dbReference type="EMBL" id="AWSJ01000052">
    <property type="protein sequence ID" value="ERI11109.1"/>
    <property type="molecule type" value="Genomic_DNA"/>
</dbReference>
<name>U1WR60_ANEAE</name>
<comment type="caution">
    <text evidence="1">The sequence shown here is derived from an EMBL/GenBank/DDBJ whole genome shotgun (WGS) entry which is preliminary data.</text>
</comment>
<dbReference type="AlphaFoldDB" id="U1WR60"/>
<evidence type="ECO:0000313" key="1">
    <source>
        <dbReference type="EMBL" id="ERI11109.1"/>
    </source>
</evidence>
<reference evidence="1 2" key="1">
    <citation type="submission" date="2013-08" db="EMBL/GenBank/DDBJ databases">
        <authorList>
            <person name="Weinstock G."/>
            <person name="Sodergren E."/>
            <person name="Wylie T."/>
            <person name="Fulton L."/>
            <person name="Fulton R."/>
            <person name="Fronick C."/>
            <person name="O'Laughlin M."/>
            <person name="Godfrey J."/>
            <person name="Miner T."/>
            <person name="Herter B."/>
            <person name="Appelbaum E."/>
            <person name="Cordes M."/>
            <person name="Lek S."/>
            <person name="Wollam A."/>
            <person name="Pepin K.H."/>
            <person name="Palsikar V.B."/>
            <person name="Mitreva M."/>
            <person name="Wilson R.K."/>
        </authorList>
    </citation>
    <scope>NUCLEOTIDE SEQUENCE [LARGE SCALE GENOMIC DNA]</scope>
    <source>
        <strain evidence="1 2">ATCC 12856</strain>
    </source>
</reference>
<organism evidence="1 2">
    <name type="scientific">Aneurinibacillus aneurinilyticus ATCC 12856</name>
    <dbReference type="NCBI Taxonomy" id="649747"/>
    <lineage>
        <taxon>Bacteria</taxon>
        <taxon>Bacillati</taxon>
        <taxon>Bacillota</taxon>
        <taxon>Bacilli</taxon>
        <taxon>Bacillales</taxon>
        <taxon>Paenibacillaceae</taxon>
        <taxon>Aneurinibacillus group</taxon>
        <taxon>Aneurinibacillus</taxon>
    </lineage>
</organism>
<proteinExistence type="predicted"/>